<dbReference type="Gene3D" id="3.40.190.10">
    <property type="entry name" value="Periplasmic binding protein-like II"/>
    <property type="match status" value="1"/>
</dbReference>
<dbReference type="PANTHER" id="PTHR30290:SF64">
    <property type="entry name" value="ABC TRANSPORTER PERIPLASMIC BINDING PROTEIN"/>
    <property type="match status" value="1"/>
</dbReference>
<dbReference type="GO" id="GO:0015833">
    <property type="term" value="P:peptide transport"/>
    <property type="evidence" value="ECO:0007669"/>
    <property type="project" value="TreeGrafter"/>
</dbReference>
<keyword evidence="4" id="KW-1185">Reference proteome</keyword>
<dbReference type="InterPro" id="IPR039424">
    <property type="entry name" value="SBP_5"/>
</dbReference>
<evidence type="ECO:0000313" key="3">
    <source>
        <dbReference type="EMBL" id="QQO11361.1"/>
    </source>
</evidence>
<dbReference type="PIRSF" id="PIRSF002741">
    <property type="entry name" value="MppA"/>
    <property type="match status" value="1"/>
</dbReference>
<dbReference type="PANTHER" id="PTHR30290">
    <property type="entry name" value="PERIPLASMIC BINDING COMPONENT OF ABC TRANSPORTER"/>
    <property type="match status" value="1"/>
</dbReference>
<dbReference type="Gene3D" id="3.10.105.10">
    <property type="entry name" value="Dipeptide-binding Protein, Domain 3"/>
    <property type="match status" value="1"/>
</dbReference>
<name>A0A7T8BCE8_9SPIR</name>
<dbReference type="Pfam" id="PF00496">
    <property type="entry name" value="SBP_bac_5"/>
    <property type="match status" value="1"/>
</dbReference>
<proteinExistence type="predicted"/>
<dbReference type="Proteomes" id="UP000595917">
    <property type="component" value="Chromosome"/>
</dbReference>
<evidence type="ECO:0000313" key="4">
    <source>
        <dbReference type="Proteomes" id="UP000595917"/>
    </source>
</evidence>
<dbReference type="CDD" id="cd08497">
    <property type="entry name" value="MbnE-like"/>
    <property type="match status" value="1"/>
</dbReference>
<dbReference type="GO" id="GO:0043190">
    <property type="term" value="C:ATP-binding cassette (ABC) transporter complex"/>
    <property type="evidence" value="ECO:0007669"/>
    <property type="project" value="InterPro"/>
</dbReference>
<dbReference type="SUPFAM" id="SSF53850">
    <property type="entry name" value="Periplasmic binding protein-like II"/>
    <property type="match status" value="1"/>
</dbReference>
<evidence type="ECO:0000256" key="1">
    <source>
        <dbReference type="ARBA" id="ARBA00022729"/>
    </source>
</evidence>
<dbReference type="KEGG" id="bhc:JFL75_09895"/>
<dbReference type="GO" id="GO:1904680">
    <property type="term" value="F:peptide transmembrane transporter activity"/>
    <property type="evidence" value="ECO:0007669"/>
    <property type="project" value="TreeGrafter"/>
</dbReference>
<gene>
    <name evidence="3" type="ORF">JFL75_09895</name>
</gene>
<reference evidence="3" key="1">
    <citation type="submission" date="2021-01" db="EMBL/GenBank/DDBJ databases">
        <title>Description of Breznakiella homolactica.</title>
        <authorList>
            <person name="Song Y."/>
            <person name="Brune A."/>
        </authorList>
    </citation>
    <scope>NUCLEOTIDE SEQUENCE</scope>
    <source>
        <strain evidence="3">RmG30</strain>
    </source>
</reference>
<dbReference type="InterPro" id="IPR000914">
    <property type="entry name" value="SBP_5_dom"/>
</dbReference>
<feature type="domain" description="Solute-binding protein family 5" evidence="2">
    <location>
        <begin position="69"/>
        <end position="468"/>
    </location>
</feature>
<dbReference type="FunFam" id="3.10.105.10:FF:000005">
    <property type="entry name" value="ABC transporter substrate-binding protein"/>
    <property type="match status" value="1"/>
</dbReference>
<keyword evidence="1" id="KW-0732">Signal</keyword>
<sequence length="561" mass="65379">MRGEAKYETGFTHFEYVNPDAPKGGTVILHAIGTYDNFHAYALRGDRAAGWTYYYDTLMVNSYDEDESMYPLIAEKIEYPEDYSFIIFYINPKAADQDGVPITAEDVAFSFNIFYEKGVPQFRVYYKDITATVIGSHAVRFDLPEPGNRELMMALCGLTVLPKRFWESRDFSEPLIIPPVGTGPYRVGDYKMGQYVTLERVKDYWAADLPSRKGRYNFDRIRYDYYRDDTIALEAFKSGEYDFRSESNLMNWVTQYTGPAFNAGTIIKEVIPHTMPRPLIGFNINTQRPVFQDQRVRRAINYAMDFEWINKNLFYSQYTRTRSYFTNTMYEATGLPSREEIEILEPIRDSIPPEVFTEEYNPSRTDGSGFIRPQMREALALLKEAGWELRNGKLISAETGRQMSFELLIYTSESERIAIPFQRNLERMGIEMKIRMVDSSQYVNRLRSRDYDMLDRGYEAQIYPGSSLALFWHSDYIESSYNMAGVTDPAIDYLIDGIIASQEDEDALLAWGRALDRVLSWNYYIVPQWHTSEFRVAYNKKLARPEIPPTYSLGFDTWWLE</sequence>
<dbReference type="AlphaFoldDB" id="A0A7T8BCE8"/>
<dbReference type="InterPro" id="IPR030678">
    <property type="entry name" value="Peptide/Ni-bd"/>
</dbReference>
<dbReference type="EMBL" id="CP067089">
    <property type="protein sequence ID" value="QQO11361.1"/>
    <property type="molecule type" value="Genomic_DNA"/>
</dbReference>
<evidence type="ECO:0000259" key="2">
    <source>
        <dbReference type="Pfam" id="PF00496"/>
    </source>
</evidence>
<dbReference type="GO" id="GO:0030288">
    <property type="term" value="C:outer membrane-bounded periplasmic space"/>
    <property type="evidence" value="ECO:0007669"/>
    <property type="project" value="TreeGrafter"/>
</dbReference>
<protein>
    <submittedName>
        <fullName evidence="3">ABC transporter substrate-binding protein</fullName>
    </submittedName>
</protein>
<dbReference type="GO" id="GO:0042884">
    <property type="term" value="P:microcin transport"/>
    <property type="evidence" value="ECO:0007669"/>
    <property type="project" value="TreeGrafter"/>
</dbReference>
<organism evidence="3 4">
    <name type="scientific">Breznakiella homolactica</name>
    <dbReference type="NCBI Taxonomy" id="2798577"/>
    <lineage>
        <taxon>Bacteria</taxon>
        <taxon>Pseudomonadati</taxon>
        <taxon>Spirochaetota</taxon>
        <taxon>Spirochaetia</taxon>
        <taxon>Spirochaetales</taxon>
        <taxon>Breznakiellaceae</taxon>
        <taxon>Breznakiella</taxon>
    </lineage>
</organism>
<accession>A0A7T8BCE8</accession>